<protein>
    <submittedName>
        <fullName evidence="1">Uncharacterized protein</fullName>
    </submittedName>
</protein>
<name>A0ACB9J8Y3_9ASTR</name>
<gene>
    <name evidence="1" type="ORF">L1987_16097</name>
</gene>
<dbReference type="Proteomes" id="UP001056120">
    <property type="component" value="Linkage Group LG05"/>
</dbReference>
<comment type="caution">
    <text evidence="1">The sequence shown here is derived from an EMBL/GenBank/DDBJ whole genome shotgun (WGS) entry which is preliminary data.</text>
</comment>
<evidence type="ECO:0000313" key="2">
    <source>
        <dbReference type="Proteomes" id="UP001056120"/>
    </source>
</evidence>
<evidence type="ECO:0000313" key="1">
    <source>
        <dbReference type="EMBL" id="KAI3816403.1"/>
    </source>
</evidence>
<organism evidence="1 2">
    <name type="scientific">Smallanthus sonchifolius</name>
    <dbReference type="NCBI Taxonomy" id="185202"/>
    <lineage>
        <taxon>Eukaryota</taxon>
        <taxon>Viridiplantae</taxon>
        <taxon>Streptophyta</taxon>
        <taxon>Embryophyta</taxon>
        <taxon>Tracheophyta</taxon>
        <taxon>Spermatophyta</taxon>
        <taxon>Magnoliopsida</taxon>
        <taxon>eudicotyledons</taxon>
        <taxon>Gunneridae</taxon>
        <taxon>Pentapetalae</taxon>
        <taxon>asterids</taxon>
        <taxon>campanulids</taxon>
        <taxon>Asterales</taxon>
        <taxon>Asteraceae</taxon>
        <taxon>Asteroideae</taxon>
        <taxon>Heliantheae alliance</taxon>
        <taxon>Millerieae</taxon>
        <taxon>Smallanthus</taxon>
    </lineage>
</organism>
<reference evidence="2" key="1">
    <citation type="journal article" date="2022" name="Mol. Ecol. Resour.">
        <title>The genomes of chicory, endive, great burdock and yacon provide insights into Asteraceae palaeo-polyploidization history and plant inulin production.</title>
        <authorList>
            <person name="Fan W."/>
            <person name="Wang S."/>
            <person name="Wang H."/>
            <person name="Wang A."/>
            <person name="Jiang F."/>
            <person name="Liu H."/>
            <person name="Zhao H."/>
            <person name="Xu D."/>
            <person name="Zhang Y."/>
        </authorList>
    </citation>
    <scope>NUCLEOTIDE SEQUENCE [LARGE SCALE GENOMIC DNA]</scope>
    <source>
        <strain evidence="2">cv. Yunnan</strain>
    </source>
</reference>
<keyword evidence="2" id="KW-1185">Reference proteome</keyword>
<proteinExistence type="predicted"/>
<sequence length="187" mass="20131">MSIRNTSSLLLQNDSFYPIICYFLLLPTDGGSIAADSVTACSVTASSTQPPGCKVAGIDLLGLESGFHSSPLTTLFGSALLRPVEGAANSSRSAAAGLADGKQRRWLLVASGGGRTEEHQWRLLFVASVCEKVASMAYVRIQGKVALVTHFQNSSLMNEDKWCRPILFQTEAKGNDNQQVSHEKMHD</sequence>
<accession>A0ACB9J8Y3</accession>
<reference evidence="1 2" key="2">
    <citation type="journal article" date="2022" name="Mol. Ecol. Resour.">
        <title>The genomes of chicory, endive, great burdock and yacon provide insights into Asteraceae paleo-polyploidization history and plant inulin production.</title>
        <authorList>
            <person name="Fan W."/>
            <person name="Wang S."/>
            <person name="Wang H."/>
            <person name="Wang A."/>
            <person name="Jiang F."/>
            <person name="Liu H."/>
            <person name="Zhao H."/>
            <person name="Xu D."/>
            <person name="Zhang Y."/>
        </authorList>
    </citation>
    <scope>NUCLEOTIDE SEQUENCE [LARGE SCALE GENOMIC DNA]</scope>
    <source>
        <strain evidence="2">cv. Yunnan</strain>
        <tissue evidence="1">Leaves</tissue>
    </source>
</reference>
<dbReference type="EMBL" id="CM042022">
    <property type="protein sequence ID" value="KAI3816403.1"/>
    <property type="molecule type" value="Genomic_DNA"/>
</dbReference>